<accession>A0A316VR54</accession>
<evidence type="ECO:0000256" key="1">
    <source>
        <dbReference type="ARBA" id="ARBA00004514"/>
    </source>
</evidence>
<feature type="region of interest" description="Disordered" evidence="7">
    <location>
        <begin position="150"/>
        <end position="170"/>
    </location>
</feature>
<keyword evidence="10" id="KW-1185">Reference proteome</keyword>
<feature type="compositionally biased region" description="Polar residues" evidence="7">
    <location>
        <begin position="111"/>
        <end position="124"/>
    </location>
</feature>
<evidence type="ECO:0000313" key="9">
    <source>
        <dbReference type="EMBL" id="PWN39830.1"/>
    </source>
</evidence>
<dbReference type="GO" id="GO:0005851">
    <property type="term" value="C:eukaryotic translation initiation factor 2B complex"/>
    <property type="evidence" value="ECO:0007669"/>
    <property type="project" value="TreeGrafter"/>
</dbReference>
<name>A0A316VR54_9BASI</name>
<dbReference type="AlphaFoldDB" id="A0A316VR54"/>
<comment type="subunit">
    <text evidence="6">Component of the translation initiation factor 2B (eIF2B) complex which is a heterodecamer of two sets of five different subunits: alpha, beta, gamma, delta and epsilon. Subunits alpha, beta and delta comprise a regulatory subcomplex and subunits epsilon and gamma comprise a catalytic subcomplex. Within the complex, the hexameric regulatory complex resides at the center, with the two heterodimeric catalytic subcomplexes bound on opposite sides.</text>
</comment>
<evidence type="ECO:0000256" key="3">
    <source>
        <dbReference type="ARBA" id="ARBA00022490"/>
    </source>
</evidence>
<dbReference type="Gene3D" id="2.160.10.10">
    <property type="entry name" value="Hexapeptide repeat proteins"/>
    <property type="match status" value="1"/>
</dbReference>
<organism evidence="9 10">
    <name type="scientific">Ceraceosorus guamensis</name>
    <dbReference type="NCBI Taxonomy" id="1522189"/>
    <lineage>
        <taxon>Eukaryota</taxon>
        <taxon>Fungi</taxon>
        <taxon>Dikarya</taxon>
        <taxon>Basidiomycota</taxon>
        <taxon>Ustilaginomycotina</taxon>
        <taxon>Exobasidiomycetes</taxon>
        <taxon>Ceraceosorales</taxon>
        <taxon>Ceraceosoraceae</taxon>
        <taxon>Ceraceosorus</taxon>
    </lineage>
</organism>
<dbReference type="GeneID" id="37033225"/>
<dbReference type="InterPro" id="IPR011004">
    <property type="entry name" value="Trimer_LpxA-like_sf"/>
</dbReference>
<comment type="similarity">
    <text evidence="2">Belongs to the eIF-2B gamma/epsilon subunits family.</text>
</comment>
<feature type="domain" description="Glucose-1-phosphate adenylyltransferase/Bifunctional protein GlmU-like C-terminal hexapeptide" evidence="8">
    <location>
        <begin position="637"/>
        <end position="707"/>
    </location>
</feature>
<dbReference type="PANTHER" id="PTHR45989">
    <property type="entry name" value="TRANSLATION INITIATION FACTOR EIF-2B SUBUNIT GAMMA"/>
    <property type="match status" value="1"/>
</dbReference>
<dbReference type="InterPro" id="IPR056818">
    <property type="entry name" value="GlmU/GlgC-like_hexapep"/>
</dbReference>
<dbReference type="GO" id="GO:0005085">
    <property type="term" value="F:guanyl-nucleotide exchange factor activity"/>
    <property type="evidence" value="ECO:0007669"/>
    <property type="project" value="TreeGrafter"/>
</dbReference>
<comment type="subcellular location">
    <subcellularLocation>
        <location evidence="1">Cytoplasm</location>
        <location evidence="1">Cytosol</location>
    </subcellularLocation>
</comment>
<keyword evidence="4" id="KW-0396">Initiation factor</keyword>
<evidence type="ECO:0000259" key="8">
    <source>
        <dbReference type="Pfam" id="PF24894"/>
    </source>
</evidence>
<evidence type="ECO:0000256" key="5">
    <source>
        <dbReference type="ARBA" id="ARBA00022917"/>
    </source>
</evidence>
<dbReference type="OrthoDB" id="1733332at2759"/>
<proteinExistence type="inferred from homology"/>
<keyword evidence="3" id="KW-0963">Cytoplasm</keyword>
<dbReference type="InterPro" id="IPR051960">
    <property type="entry name" value="eIF2B_gamma"/>
</dbReference>
<dbReference type="InParanoid" id="A0A316VR54"/>
<dbReference type="GO" id="GO:0003743">
    <property type="term" value="F:translation initiation factor activity"/>
    <property type="evidence" value="ECO:0007669"/>
    <property type="project" value="TreeGrafter"/>
</dbReference>
<gene>
    <name evidence="9" type="ORF">IE81DRAFT_256632</name>
</gene>
<dbReference type="Proteomes" id="UP000245783">
    <property type="component" value="Unassembled WGS sequence"/>
</dbReference>
<feature type="region of interest" description="Disordered" evidence="7">
    <location>
        <begin position="191"/>
        <end position="230"/>
    </location>
</feature>
<evidence type="ECO:0000256" key="4">
    <source>
        <dbReference type="ARBA" id="ARBA00022540"/>
    </source>
</evidence>
<dbReference type="STRING" id="1522189.A0A316VR54"/>
<sequence>MSWPSLLTPVLFSGTGEGLYPLCDSTYDQAQGEASTSARGGGGGASLRPLSKALLPLANRPVAAYALQSILTSLPDCRYAILFAPCAEHADISKTLQAYRLLLPPSHRSKQASLQPNNTRTGAKQAQAQAQSQSQSNSIGIHIVDGLKVRPDRSPSQLDHAAASSLPGLPTSRASDTFKVHLLPLGPYEKELAGGGSATTLQTDAANDDNDDDDDDHDDDEEEAKEKDYRRIPKLGTAELLRWAFELGKVESDPLVLPIDLLNPYSPLTRLIAAHIEAGIGSIAQDEDADQIAKPALTCMLYEAGAGDGTGKEREKEGPAKLLCAYSADSFKQEMGHCLSSPASSLSSSTDAVWGSLRSSHRLLHLSHLSDNEDGLALRCAVAQRTNKLRVSTNLLDSHIYILDKRKTERLLNARKALTSLREHVVPLLIKAGYQRGLWDKAVRSGTDARQDAKEDADDEFGDGDAAKPLHPLSTALQQSSVLIHPNAASVLGGRSTAGGSKRDGSASRAASSITCVALIQRLDAPSDYGAQAASPAAKERRFFARANTVPTFLECNRWLLKALSSPNSLPQGFVLPISTFEPNFIEAQQINPSAQVSTDTILPFAPRFASDAAGSETFAGASSSSKHQSLLTLGDRCALKKCIVGPGCAIGKGAKLTGCVLMQGVKVGDNVKLDSVILCPGATIGDRCNLKDCDVATGVHVLPDTQAKNEKITVGAAGGGSTATTSALSL</sequence>
<feature type="compositionally biased region" description="Acidic residues" evidence="7">
    <location>
        <begin position="206"/>
        <end position="223"/>
    </location>
</feature>
<evidence type="ECO:0000256" key="7">
    <source>
        <dbReference type="SAM" id="MobiDB-lite"/>
    </source>
</evidence>
<dbReference type="Pfam" id="PF24894">
    <property type="entry name" value="Hexapep_GlmU"/>
    <property type="match status" value="1"/>
</dbReference>
<reference evidence="9 10" key="1">
    <citation type="journal article" date="2018" name="Mol. Biol. Evol.">
        <title>Broad Genomic Sampling Reveals a Smut Pathogenic Ancestry of the Fungal Clade Ustilaginomycotina.</title>
        <authorList>
            <person name="Kijpornyongpan T."/>
            <person name="Mondo S.J."/>
            <person name="Barry K."/>
            <person name="Sandor L."/>
            <person name="Lee J."/>
            <person name="Lipzen A."/>
            <person name="Pangilinan J."/>
            <person name="LaButti K."/>
            <person name="Hainaut M."/>
            <person name="Henrissat B."/>
            <person name="Grigoriev I.V."/>
            <person name="Spatafora J.W."/>
            <person name="Aime M.C."/>
        </authorList>
    </citation>
    <scope>NUCLEOTIDE SEQUENCE [LARGE SCALE GENOMIC DNA]</scope>
    <source>
        <strain evidence="9 10">MCA 4658</strain>
    </source>
</reference>
<dbReference type="GO" id="GO:0002183">
    <property type="term" value="P:cytoplasmic translational initiation"/>
    <property type="evidence" value="ECO:0007669"/>
    <property type="project" value="TreeGrafter"/>
</dbReference>
<feature type="region of interest" description="Disordered" evidence="7">
    <location>
        <begin position="449"/>
        <end position="470"/>
    </location>
</feature>
<evidence type="ECO:0000256" key="6">
    <source>
        <dbReference type="ARBA" id="ARBA00046432"/>
    </source>
</evidence>
<dbReference type="SUPFAM" id="SSF51161">
    <property type="entry name" value="Trimeric LpxA-like enzymes"/>
    <property type="match status" value="1"/>
</dbReference>
<dbReference type="GO" id="GO:0005829">
    <property type="term" value="C:cytosol"/>
    <property type="evidence" value="ECO:0007669"/>
    <property type="project" value="UniProtKB-SubCell"/>
</dbReference>
<keyword evidence="5" id="KW-0648">Protein biosynthesis</keyword>
<dbReference type="PANTHER" id="PTHR45989:SF1">
    <property type="entry name" value="TRANSLATION INITIATION FACTOR EIF-2B SUBUNIT GAMMA"/>
    <property type="match status" value="1"/>
</dbReference>
<dbReference type="EMBL" id="KZ819442">
    <property type="protein sequence ID" value="PWN39830.1"/>
    <property type="molecule type" value="Genomic_DNA"/>
</dbReference>
<dbReference type="RefSeq" id="XP_025366990.1">
    <property type="nucleotide sequence ID" value="XM_025511355.1"/>
</dbReference>
<protein>
    <recommendedName>
        <fullName evidence="8">Glucose-1-phosphate adenylyltransferase/Bifunctional protein GlmU-like C-terminal hexapeptide domain-containing protein</fullName>
    </recommendedName>
</protein>
<evidence type="ECO:0000256" key="2">
    <source>
        <dbReference type="ARBA" id="ARBA00007878"/>
    </source>
</evidence>
<evidence type="ECO:0000313" key="10">
    <source>
        <dbReference type="Proteomes" id="UP000245783"/>
    </source>
</evidence>
<feature type="region of interest" description="Disordered" evidence="7">
    <location>
        <begin position="108"/>
        <end position="137"/>
    </location>
</feature>
<feature type="compositionally biased region" description="Low complexity" evidence="7">
    <location>
        <begin position="125"/>
        <end position="136"/>
    </location>
</feature>